<organism evidence="10 11">
    <name type="scientific">Stachybotrys chartarum (strain CBS 109288 / IBT 7711)</name>
    <name type="common">Toxic black mold</name>
    <name type="synonym">Stilbospora chartarum</name>
    <dbReference type="NCBI Taxonomy" id="1280523"/>
    <lineage>
        <taxon>Eukaryota</taxon>
        <taxon>Fungi</taxon>
        <taxon>Dikarya</taxon>
        <taxon>Ascomycota</taxon>
        <taxon>Pezizomycotina</taxon>
        <taxon>Sordariomycetes</taxon>
        <taxon>Hypocreomycetidae</taxon>
        <taxon>Hypocreales</taxon>
        <taxon>Stachybotryaceae</taxon>
        <taxon>Stachybotrys</taxon>
    </lineage>
</organism>
<dbReference type="GO" id="GO:0045944">
    <property type="term" value="P:positive regulation of transcription by RNA polymerase II"/>
    <property type="evidence" value="ECO:0007669"/>
    <property type="project" value="TreeGrafter"/>
</dbReference>
<proteinExistence type="predicted"/>
<keyword evidence="5" id="KW-0238">DNA-binding</keyword>
<dbReference type="PROSITE" id="PS00463">
    <property type="entry name" value="ZN2_CY6_FUNGAL_1"/>
    <property type="match status" value="1"/>
</dbReference>
<dbReference type="SUPFAM" id="SSF57701">
    <property type="entry name" value="Zn2/Cys6 DNA-binding domain"/>
    <property type="match status" value="1"/>
</dbReference>
<comment type="subcellular location">
    <subcellularLocation>
        <location evidence="1">Nucleus</location>
    </subcellularLocation>
</comment>
<gene>
    <name evidence="10" type="ORF">S7711_06664</name>
</gene>
<dbReference type="AlphaFoldDB" id="A0A084BB33"/>
<sequence length="108" mass="12194">MLDSKQLAGAHVRLSTHARASTQPIRSSSRRYRRRESMSGVNVAAPTPPANNDETQRQSVQRLLPTCQRCRRLRRKCDTQLPSCRACEKAGAECTFYDHALKQALPRS</sequence>
<dbReference type="PANTHER" id="PTHR47782:SF7">
    <property type="entry name" value="PROTEIN STB5"/>
    <property type="match status" value="1"/>
</dbReference>
<evidence type="ECO:0000256" key="7">
    <source>
        <dbReference type="ARBA" id="ARBA00023242"/>
    </source>
</evidence>
<keyword evidence="11" id="KW-1185">Reference proteome</keyword>
<evidence type="ECO:0000256" key="2">
    <source>
        <dbReference type="ARBA" id="ARBA00022723"/>
    </source>
</evidence>
<keyword evidence="2" id="KW-0479">Metal-binding</keyword>
<reference evidence="10 11" key="1">
    <citation type="journal article" date="2014" name="BMC Genomics">
        <title>Comparative genome sequencing reveals chemotype-specific gene clusters in the toxigenic black mold Stachybotrys.</title>
        <authorList>
            <person name="Semeiks J."/>
            <person name="Borek D."/>
            <person name="Otwinowski Z."/>
            <person name="Grishin N.V."/>
        </authorList>
    </citation>
    <scope>NUCLEOTIDE SEQUENCE [LARGE SCALE GENOMIC DNA]</scope>
    <source>
        <strain evidence="11">CBS 109288 / IBT 7711</strain>
    </source>
</reference>
<evidence type="ECO:0000259" key="9">
    <source>
        <dbReference type="PROSITE" id="PS50048"/>
    </source>
</evidence>
<evidence type="ECO:0000256" key="3">
    <source>
        <dbReference type="ARBA" id="ARBA00022833"/>
    </source>
</evidence>
<evidence type="ECO:0000256" key="8">
    <source>
        <dbReference type="SAM" id="MobiDB-lite"/>
    </source>
</evidence>
<keyword evidence="3" id="KW-0862">Zinc</keyword>
<evidence type="ECO:0000256" key="1">
    <source>
        <dbReference type="ARBA" id="ARBA00004123"/>
    </source>
</evidence>
<evidence type="ECO:0000313" key="11">
    <source>
        <dbReference type="Proteomes" id="UP000028045"/>
    </source>
</evidence>
<evidence type="ECO:0000256" key="6">
    <source>
        <dbReference type="ARBA" id="ARBA00023163"/>
    </source>
</evidence>
<protein>
    <recommendedName>
        <fullName evidence="9">Zn(2)-C6 fungal-type domain-containing protein</fullName>
    </recommendedName>
</protein>
<keyword evidence="4" id="KW-0805">Transcription regulation</keyword>
<dbReference type="PROSITE" id="PS50048">
    <property type="entry name" value="ZN2_CY6_FUNGAL_2"/>
    <property type="match status" value="1"/>
</dbReference>
<dbReference type="PANTHER" id="PTHR47782">
    <property type="entry name" value="ZN(II)2CYS6 TRANSCRIPTION FACTOR (EUROFUNG)-RELATED"/>
    <property type="match status" value="1"/>
</dbReference>
<name>A0A084BB33_STACB</name>
<dbReference type="Proteomes" id="UP000028045">
    <property type="component" value="Unassembled WGS sequence"/>
</dbReference>
<feature type="region of interest" description="Disordered" evidence="8">
    <location>
        <begin position="1"/>
        <end position="58"/>
    </location>
</feature>
<dbReference type="InterPro" id="IPR001138">
    <property type="entry name" value="Zn2Cys6_DnaBD"/>
</dbReference>
<keyword evidence="6" id="KW-0804">Transcription</keyword>
<dbReference type="Gene3D" id="4.10.240.10">
    <property type="entry name" value="Zn(2)-C6 fungal-type DNA-binding domain"/>
    <property type="match status" value="1"/>
</dbReference>
<accession>A0A084BB33</accession>
<dbReference type="EMBL" id="KL647490">
    <property type="protein sequence ID" value="KEY74762.1"/>
    <property type="molecule type" value="Genomic_DNA"/>
</dbReference>
<evidence type="ECO:0000313" key="10">
    <source>
        <dbReference type="EMBL" id="KEY74762.1"/>
    </source>
</evidence>
<dbReference type="Pfam" id="PF00172">
    <property type="entry name" value="Zn_clus"/>
    <property type="match status" value="1"/>
</dbReference>
<evidence type="ECO:0000256" key="5">
    <source>
        <dbReference type="ARBA" id="ARBA00023125"/>
    </source>
</evidence>
<dbReference type="GO" id="GO:0000981">
    <property type="term" value="F:DNA-binding transcription factor activity, RNA polymerase II-specific"/>
    <property type="evidence" value="ECO:0007669"/>
    <property type="project" value="InterPro"/>
</dbReference>
<dbReference type="HOGENOM" id="CLU_2198719_0_0_1"/>
<dbReference type="CDD" id="cd00067">
    <property type="entry name" value="GAL4"/>
    <property type="match status" value="1"/>
</dbReference>
<dbReference type="InterPro" id="IPR052202">
    <property type="entry name" value="Yeast_MetPath_Reg"/>
</dbReference>
<dbReference type="SMART" id="SM00066">
    <property type="entry name" value="GAL4"/>
    <property type="match status" value="1"/>
</dbReference>
<dbReference type="GO" id="GO:0005634">
    <property type="term" value="C:nucleus"/>
    <property type="evidence" value="ECO:0007669"/>
    <property type="project" value="UniProtKB-SubCell"/>
</dbReference>
<dbReference type="InterPro" id="IPR036864">
    <property type="entry name" value="Zn2-C6_fun-type_DNA-bd_sf"/>
</dbReference>
<dbReference type="GO" id="GO:0043565">
    <property type="term" value="F:sequence-specific DNA binding"/>
    <property type="evidence" value="ECO:0007669"/>
    <property type="project" value="TreeGrafter"/>
</dbReference>
<dbReference type="GO" id="GO:0008270">
    <property type="term" value="F:zinc ion binding"/>
    <property type="evidence" value="ECO:0007669"/>
    <property type="project" value="InterPro"/>
</dbReference>
<keyword evidence="7" id="KW-0539">Nucleus</keyword>
<feature type="domain" description="Zn(2)-C6 fungal-type" evidence="9">
    <location>
        <begin position="66"/>
        <end position="96"/>
    </location>
</feature>
<evidence type="ECO:0000256" key="4">
    <source>
        <dbReference type="ARBA" id="ARBA00023015"/>
    </source>
</evidence>